<organism evidence="1 2">
    <name type="scientific">Nocardioides marmotae</name>
    <dbReference type="NCBI Taxonomy" id="2663857"/>
    <lineage>
        <taxon>Bacteria</taxon>
        <taxon>Bacillati</taxon>
        <taxon>Actinomycetota</taxon>
        <taxon>Actinomycetes</taxon>
        <taxon>Propionibacteriales</taxon>
        <taxon>Nocardioidaceae</taxon>
        <taxon>Nocardioides</taxon>
    </lineage>
</organism>
<proteinExistence type="predicted"/>
<name>A0A6I3JC37_9ACTN</name>
<protein>
    <submittedName>
        <fullName evidence="1">DUF4192 family protein</fullName>
    </submittedName>
</protein>
<dbReference type="EMBL" id="WLCI01000012">
    <property type="protein sequence ID" value="MTB95688.1"/>
    <property type="molecule type" value="Genomic_DNA"/>
</dbReference>
<evidence type="ECO:0000313" key="2">
    <source>
        <dbReference type="Proteomes" id="UP000433406"/>
    </source>
</evidence>
<dbReference type="Proteomes" id="UP000433406">
    <property type="component" value="Unassembled WGS sequence"/>
</dbReference>
<keyword evidence="2" id="KW-1185">Reference proteome</keyword>
<dbReference type="InterPro" id="IPR025447">
    <property type="entry name" value="DUF4192"/>
</dbReference>
<gene>
    <name evidence="1" type="ORF">GGQ22_11380</name>
</gene>
<evidence type="ECO:0000313" key="1">
    <source>
        <dbReference type="EMBL" id="MTB95688.1"/>
    </source>
</evidence>
<dbReference type="AlphaFoldDB" id="A0A6I3JC37"/>
<dbReference type="Pfam" id="PF13830">
    <property type="entry name" value="DUF4192"/>
    <property type="match status" value="1"/>
</dbReference>
<accession>A0A6I3JC37</accession>
<dbReference type="RefSeq" id="WP_154615173.1">
    <property type="nucleotide sequence ID" value="NZ_CP053660.1"/>
</dbReference>
<comment type="caution">
    <text evidence="1">The sequence shown here is derived from an EMBL/GenBank/DDBJ whole genome shotgun (WGS) entry which is preliminary data.</text>
</comment>
<sequence>MTTSLPATGRSRYTARTPEDLLAAVPVVLGFRPQESVVLLTFGADHPFHARVDLPLTQADADATAQTLLEPSLRHGVRVVAVVVLTGNERAGARAARATIRAFTRAGIDVVEAIRAHEGRWYVACGPRGAVPAHGVPYDVSAHPFTAQAVLEGRVTLGSREELADSLAPRPEAVDAVLEAVVALPGGESSVAVESGWATALVGRHVADGTSPTDAEVARLVVAMLDVAVRDAVWGLMGRADADRHARFWTDVVRRTPDAFLADPAAVLAFAAWLCGHGALAWCAVDRCQDVAPGHRLAGYIAHVLTQAIPPSVWEPGAGRADDGGAGRGAG</sequence>
<reference evidence="1 2" key="1">
    <citation type="submission" date="2019-10" db="EMBL/GenBank/DDBJ databases">
        <title>Nocardioides novel species isolated from the excrement of Marmot.</title>
        <authorList>
            <person name="Zhang G."/>
        </authorList>
    </citation>
    <scope>NUCLEOTIDE SEQUENCE [LARGE SCALE GENOMIC DNA]</scope>
    <source>
        <strain evidence="2">zg-579</strain>
    </source>
</reference>